<dbReference type="Gene3D" id="3.30.1490.190">
    <property type="match status" value="1"/>
</dbReference>
<evidence type="ECO:0000313" key="9">
    <source>
        <dbReference type="EMBL" id="PIS42966.1"/>
    </source>
</evidence>
<feature type="binding site" evidence="7">
    <location>
        <position position="121"/>
    </location>
    <ligand>
        <name>Zn(2+)</name>
        <dbReference type="ChEBI" id="CHEBI:29105"/>
    </ligand>
</feature>
<evidence type="ECO:0008006" key="11">
    <source>
        <dbReference type="Google" id="ProtNLM"/>
    </source>
</evidence>
<evidence type="ECO:0000313" key="10">
    <source>
        <dbReference type="Proteomes" id="UP000231542"/>
    </source>
</evidence>
<dbReference type="GO" id="GO:1900376">
    <property type="term" value="P:regulation of secondary metabolite biosynthetic process"/>
    <property type="evidence" value="ECO:0007669"/>
    <property type="project" value="TreeGrafter"/>
</dbReference>
<dbReference type="Proteomes" id="UP000231542">
    <property type="component" value="Unassembled WGS sequence"/>
</dbReference>
<dbReference type="AlphaFoldDB" id="A0A2H0YX04"/>
<dbReference type="InterPro" id="IPR036388">
    <property type="entry name" value="WH-like_DNA-bd_sf"/>
</dbReference>
<dbReference type="Gene3D" id="1.10.10.10">
    <property type="entry name" value="Winged helix-like DNA-binding domain superfamily/Winged helix DNA-binding domain"/>
    <property type="match status" value="1"/>
</dbReference>
<feature type="binding site" evidence="7">
    <location>
        <position position="90"/>
    </location>
    <ligand>
        <name>Zn(2+)</name>
        <dbReference type="ChEBI" id="CHEBI:29105"/>
    </ligand>
</feature>
<keyword evidence="6" id="KW-0804">Transcription</keyword>
<evidence type="ECO:0000256" key="4">
    <source>
        <dbReference type="ARBA" id="ARBA00023015"/>
    </source>
</evidence>
<comment type="cofactor">
    <cofactor evidence="7">
        <name>Zn(2+)</name>
        <dbReference type="ChEBI" id="CHEBI:29105"/>
    </cofactor>
    <text evidence="7">Binds 1 zinc ion per subunit.</text>
</comment>
<protein>
    <recommendedName>
        <fullName evidence="11">Transcriptional repressor</fullName>
    </recommendedName>
</protein>
<evidence type="ECO:0000256" key="3">
    <source>
        <dbReference type="ARBA" id="ARBA00022833"/>
    </source>
</evidence>
<dbReference type="Pfam" id="PF01475">
    <property type="entry name" value="FUR"/>
    <property type="match status" value="1"/>
</dbReference>
<dbReference type="InterPro" id="IPR043135">
    <property type="entry name" value="Fur_C"/>
</dbReference>
<dbReference type="GO" id="GO:0000976">
    <property type="term" value="F:transcription cis-regulatory region binding"/>
    <property type="evidence" value="ECO:0007669"/>
    <property type="project" value="TreeGrafter"/>
</dbReference>
<sequence length="131" mass="15754">MDPVDKFRRTSYKLTKPRLVILEYLAKQKKPRSVREIHQQLNRERIDLVSAYRNLELFKELGIIFEEKMNNQSYFYIADKIHHHIICSKCRLIECFPCHNEIIRLKNFSSINHQLSMTGICNKCSSRKEKR</sequence>
<feature type="binding site" evidence="7">
    <location>
        <position position="124"/>
    </location>
    <ligand>
        <name>Zn(2+)</name>
        <dbReference type="ChEBI" id="CHEBI:29105"/>
    </ligand>
</feature>
<dbReference type="PANTHER" id="PTHR33202">
    <property type="entry name" value="ZINC UPTAKE REGULATION PROTEIN"/>
    <property type="match status" value="1"/>
</dbReference>
<dbReference type="InterPro" id="IPR002481">
    <property type="entry name" value="FUR"/>
</dbReference>
<evidence type="ECO:0000256" key="1">
    <source>
        <dbReference type="ARBA" id="ARBA00007957"/>
    </source>
</evidence>
<dbReference type="EMBL" id="PEXU01000010">
    <property type="protein sequence ID" value="PIS42966.1"/>
    <property type="molecule type" value="Genomic_DNA"/>
</dbReference>
<evidence type="ECO:0000256" key="2">
    <source>
        <dbReference type="ARBA" id="ARBA00022491"/>
    </source>
</evidence>
<comment type="cofactor">
    <cofactor evidence="8">
        <name>Mn(2+)</name>
        <dbReference type="ChEBI" id="CHEBI:29035"/>
    </cofactor>
    <cofactor evidence="8">
        <name>Fe(2+)</name>
        <dbReference type="ChEBI" id="CHEBI:29033"/>
    </cofactor>
    <text evidence="8">Binds 1 Mn(2+) or Fe(2+) ion per subunit.</text>
</comment>
<dbReference type="GO" id="GO:0008270">
    <property type="term" value="F:zinc ion binding"/>
    <property type="evidence" value="ECO:0007669"/>
    <property type="project" value="TreeGrafter"/>
</dbReference>
<organism evidence="9 10">
    <name type="scientific">Candidatus Kerfeldbacteria bacterium CG08_land_8_20_14_0_20_40_16</name>
    <dbReference type="NCBI Taxonomy" id="2014244"/>
    <lineage>
        <taxon>Bacteria</taxon>
        <taxon>Candidatus Kerfeldiibacteriota</taxon>
    </lineage>
</organism>
<proteinExistence type="inferred from homology"/>
<dbReference type="PANTHER" id="PTHR33202:SF7">
    <property type="entry name" value="FERRIC UPTAKE REGULATION PROTEIN"/>
    <property type="match status" value="1"/>
</dbReference>
<dbReference type="InterPro" id="IPR036390">
    <property type="entry name" value="WH_DNA-bd_sf"/>
</dbReference>
<feature type="binding site" evidence="7">
    <location>
        <position position="87"/>
    </location>
    <ligand>
        <name>Zn(2+)</name>
        <dbReference type="ChEBI" id="CHEBI:29105"/>
    </ligand>
</feature>
<reference evidence="9 10" key="1">
    <citation type="submission" date="2017-09" db="EMBL/GenBank/DDBJ databases">
        <title>Depth-based differentiation of microbial function through sediment-hosted aquifers and enrichment of novel symbionts in the deep terrestrial subsurface.</title>
        <authorList>
            <person name="Probst A.J."/>
            <person name="Ladd B."/>
            <person name="Jarett J.K."/>
            <person name="Geller-Mcgrath D.E."/>
            <person name="Sieber C.M."/>
            <person name="Emerson J.B."/>
            <person name="Anantharaman K."/>
            <person name="Thomas B.C."/>
            <person name="Malmstrom R."/>
            <person name="Stieglmeier M."/>
            <person name="Klingl A."/>
            <person name="Woyke T."/>
            <person name="Ryan C.M."/>
            <person name="Banfield J.F."/>
        </authorList>
    </citation>
    <scope>NUCLEOTIDE SEQUENCE [LARGE SCALE GENOMIC DNA]</scope>
    <source>
        <strain evidence="9">CG08_land_8_20_14_0_20_40_16</strain>
    </source>
</reference>
<evidence type="ECO:0000256" key="6">
    <source>
        <dbReference type="ARBA" id="ARBA00023163"/>
    </source>
</evidence>
<comment type="caution">
    <text evidence="9">The sequence shown here is derived from an EMBL/GenBank/DDBJ whole genome shotgun (WGS) entry which is preliminary data.</text>
</comment>
<keyword evidence="4" id="KW-0805">Transcription regulation</keyword>
<name>A0A2H0YX04_9BACT</name>
<keyword evidence="7" id="KW-0479">Metal-binding</keyword>
<keyword evidence="3 7" id="KW-0862">Zinc</keyword>
<dbReference type="GO" id="GO:0045892">
    <property type="term" value="P:negative regulation of DNA-templated transcription"/>
    <property type="evidence" value="ECO:0007669"/>
    <property type="project" value="TreeGrafter"/>
</dbReference>
<evidence type="ECO:0000256" key="5">
    <source>
        <dbReference type="ARBA" id="ARBA00023125"/>
    </source>
</evidence>
<gene>
    <name evidence="9" type="ORF">COT24_00790</name>
</gene>
<keyword evidence="8" id="KW-0408">Iron</keyword>
<dbReference type="CDD" id="cd07153">
    <property type="entry name" value="Fur_like"/>
    <property type="match status" value="1"/>
</dbReference>
<dbReference type="GO" id="GO:0003700">
    <property type="term" value="F:DNA-binding transcription factor activity"/>
    <property type="evidence" value="ECO:0007669"/>
    <property type="project" value="InterPro"/>
</dbReference>
<keyword evidence="2" id="KW-0678">Repressor</keyword>
<feature type="binding site" evidence="8">
    <location>
        <position position="113"/>
    </location>
    <ligand>
        <name>Fe cation</name>
        <dbReference type="ChEBI" id="CHEBI:24875"/>
    </ligand>
</feature>
<evidence type="ECO:0000256" key="7">
    <source>
        <dbReference type="PIRSR" id="PIRSR602481-1"/>
    </source>
</evidence>
<accession>A0A2H0YX04</accession>
<keyword evidence="5" id="KW-0238">DNA-binding</keyword>
<evidence type="ECO:0000256" key="8">
    <source>
        <dbReference type="PIRSR" id="PIRSR602481-2"/>
    </source>
</evidence>
<dbReference type="SUPFAM" id="SSF46785">
    <property type="entry name" value="Winged helix' DNA-binding domain"/>
    <property type="match status" value="1"/>
</dbReference>
<comment type="similarity">
    <text evidence="1">Belongs to the Fur family.</text>
</comment>